<proteinExistence type="predicted"/>
<dbReference type="EMBL" id="BRXZ01008672">
    <property type="protein sequence ID" value="GMI29427.1"/>
    <property type="molecule type" value="Genomic_DNA"/>
</dbReference>
<accession>A0A9W7G244</accession>
<feature type="non-terminal residue" evidence="2">
    <location>
        <position position="196"/>
    </location>
</feature>
<feature type="compositionally biased region" description="Polar residues" evidence="1">
    <location>
        <begin position="24"/>
        <end position="46"/>
    </location>
</feature>
<dbReference type="Proteomes" id="UP001165082">
    <property type="component" value="Unassembled WGS sequence"/>
</dbReference>
<comment type="caution">
    <text evidence="2">The sequence shown here is derived from an EMBL/GenBank/DDBJ whole genome shotgun (WGS) entry which is preliminary data.</text>
</comment>
<organism evidence="2 3">
    <name type="scientific">Triparma retinervis</name>
    <dbReference type="NCBI Taxonomy" id="2557542"/>
    <lineage>
        <taxon>Eukaryota</taxon>
        <taxon>Sar</taxon>
        <taxon>Stramenopiles</taxon>
        <taxon>Ochrophyta</taxon>
        <taxon>Bolidophyceae</taxon>
        <taxon>Parmales</taxon>
        <taxon>Triparmaceae</taxon>
        <taxon>Triparma</taxon>
    </lineage>
</organism>
<evidence type="ECO:0000313" key="2">
    <source>
        <dbReference type="EMBL" id="GMI29427.1"/>
    </source>
</evidence>
<dbReference type="AlphaFoldDB" id="A0A9W7G244"/>
<keyword evidence="3" id="KW-1185">Reference proteome</keyword>
<protein>
    <submittedName>
        <fullName evidence="2">Uncharacterized protein</fullName>
    </submittedName>
</protein>
<dbReference type="Gene3D" id="3.40.50.12370">
    <property type="match status" value="1"/>
</dbReference>
<dbReference type="OrthoDB" id="843225at2759"/>
<evidence type="ECO:0000313" key="3">
    <source>
        <dbReference type="Proteomes" id="UP001165082"/>
    </source>
</evidence>
<gene>
    <name evidence="2" type="ORF">TrRE_jg1044</name>
</gene>
<reference evidence="2" key="1">
    <citation type="submission" date="2022-07" db="EMBL/GenBank/DDBJ databases">
        <title>Genome analysis of Parmales, a sister group of diatoms, reveals the evolutionary specialization of diatoms from phago-mixotrophs to photoautotrophs.</title>
        <authorList>
            <person name="Ban H."/>
            <person name="Sato S."/>
            <person name="Yoshikawa S."/>
            <person name="Kazumasa Y."/>
            <person name="Nakamura Y."/>
            <person name="Ichinomiya M."/>
            <person name="Saitoh K."/>
            <person name="Sato N."/>
            <person name="Blanc-Mathieu R."/>
            <person name="Endo H."/>
            <person name="Kuwata A."/>
            <person name="Ogata H."/>
        </authorList>
    </citation>
    <scope>NUCLEOTIDE SEQUENCE</scope>
</reference>
<feature type="region of interest" description="Disordered" evidence="1">
    <location>
        <begin position="22"/>
        <end position="91"/>
    </location>
</feature>
<sequence>AGEELATSLGVSEELIQAIAHSAGSPSKSKGQGSAAVQFTAISSAVEQPKPDDEATPPVPATPASTPAPPPRDPSLLISLASPPRSSTPVSLQKVDTAKVMRLLRQTTASRFHHFVVGGDGSNASKAAFGTALALRKASGKFYVLHVEDTEKNKYLPNSMKWQAIREEAEVALAAKVPKDLYSMESIVKNPEESTK</sequence>
<name>A0A9W7G244_9STRA</name>
<feature type="compositionally biased region" description="Pro residues" evidence="1">
    <location>
        <begin position="57"/>
        <end position="73"/>
    </location>
</feature>
<feature type="non-terminal residue" evidence="2">
    <location>
        <position position="1"/>
    </location>
</feature>
<evidence type="ECO:0000256" key="1">
    <source>
        <dbReference type="SAM" id="MobiDB-lite"/>
    </source>
</evidence>